<evidence type="ECO:0000259" key="15">
    <source>
        <dbReference type="PROSITE" id="PS50280"/>
    </source>
</evidence>
<dbReference type="SUPFAM" id="SSF82199">
    <property type="entry name" value="SET domain"/>
    <property type="match status" value="1"/>
</dbReference>
<dbReference type="GO" id="GO:0032259">
    <property type="term" value="P:methylation"/>
    <property type="evidence" value="ECO:0007669"/>
    <property type="project" value="UniProtKB-KW"/>
</dbReference>
<dbReference type="InterPro" id="IPR046341">
    <property type="entry name" value="SET_dom_sf"/>
</dbReference>
<dbReference type="InterPro" id="IPR041938">
    <property type="entry name" value="Hist-Lys_N-MTase_N"/>
</dbReference>
<evidence type="ECO:0000256" key="1">
    <source>
        <dbReference type="ARBA" id="ARBA00001984"/>
    </source>
</evidence>
<evidence type="ECO:0000256" key="7">
    <source>
        <dbReference type="ARBA" id="ARBA00022603"/>
    </source>
</evidence>
<dbReference type="Gene3D" id="1.10.10.1700">
    <property type="entry name" value="Histone-lysine N-methyltransferase"/>
    <property type="match status" value="1"/>
</dbReference>
<keyword evidence="11" id="KW-0539">Nucleus</keyword>
<dbReference type="SMART" id="SM00317">
    <property type="entry name" value="SET"/>
    <property type="match status" value="1"/>
</dbReference>
<dbReference type="InterPro" id="IPR001214">
    <property type="entry name" value="SET_dom"/>
</dbReference>
<evidence type="ECO:0000256" key="9">
    <source>
        <dbReference type="ARBA" id="ARBA00022691"/>
    </source>
</evidence>
<dbReference type="EC" id="2.1.1.372" evidence="12"/>
<dbReference type="AlphaFoldDB" id="A0A9P4GV03"/>
<dbReference type="EMBL" id="ML978577">
    <property type="protein sequence ID" value="KAF2022512.1"/>
    <property type="molecule type" value="Genomic_DNA"/>
</dbReference>
<evidence type="ECO:0000256" key="4">
    <source>
        <dbReference type="ARBA" id="ARBA00014232"/>
    </source>
</evidence>
<evidence type="ECO:0000256" key="8">
    <source>
        <dbReference type="ARBA" id="ARBA00022679"/>
    </source>
</evidence>
<dbReference type="PROSITE" id="PS50280">
    <property type="entry name" value="SET"/>
    <property type="match status" value="1"/>
</dbReference>
<keyword evidence="8" id="KW-0808">Transferase</keyword>
<dbReference type="InterPro" id="IPR025783">
    <property type="entry name" value="Set9_fungi"/>
</dbReference>
<sequence length="339" mass="38326">MSPRKLLLEKLALCDNVTTDILIDKVCLERATRKIHCSTHFSRTVVQQHDVVGIIRSQVVQNDDAMEGVRQLLLLPDLRAVTTRLDDGSDLFPRHLAIYVHMYLRDCPFEIMPTQRYNGTGYNVSITARRNIKTGEKIRYLVGIRVPIDEGQEESLAAADSDFSLIISSRQKTCSLLLGPARFANHDCNANAKLMAADCDGIQVVAVKPICIGDEVTVFYGSDYFGDGNEGCLCHTCELLQQNDRRDTEALDTCPPTRITRSKSRHNNDRLMPPAIAKTDISKDFRQSMDGGTCSECSVRQKQYTTPEQCLRCTRHFSLYGYRWPSRGEQNHVRHKRSV</sequence>
<evidence type="ECO:0000256" key="11">
    <source>
        <dbReference type="ARBA" id="ARBA00023242"/>
    </source>
</evidence>
<dbReference type="Pfam" id="PF00856">
    <property type="entry name" value="SET"/>
    <property type="match status" value="1"/>
</dbReference>
<dbReference type="PROSITE" id="PS51567">
    <property type="entry name" value="SAM_MT43_SUVAR420_1"/>
    <property type="match status" value="1"/>
</dbReference>
<dbReference type="Proteomes" id="UP000799777">
    <property type="component" value="Unassembled WGS sequence"/>
</dbReference>
<organism evidence="16 17">
    <name type="scientific">Setomelanomma holmii</name>
    <dbReference type="NCBI Taxonomy" id="210430"/>
    <lineage>
        <taxon>Eukaryota</taxon>
        <taxon>Fungi</taxon>
        <taxon>Dikarya</taxon>
        <taxon>Ascomycota</taxon>
        <taxon>Pezizomycotina</taxon>
        <taxon>Dothideomycetes</taxon>
        <taxon>Pleosporomycetidae</taxon>
        <taxon>Pleosporales</taxon>
        <taxon>Pleosporineae</taxon>
        <taxon>Phaeosphaeriaceae</taxon>
        <taxon>Setomelanomma</taxon>
    </lineage>
</organism>
<dbReference type="CDD" id="cd10524">
    <property type="entry name" value="SET_Suv4-20-like"/>
    <property type="match status" value="1"/>
</dbReference>
<dbReference type="PANTHER" id="PTHR12977:SF4">
    <property type="entry name" value="HISTONE-LYSINE N-METHYLTRANSFERASE KMT5B"/>
    <property type="match status" value="1"/>
</dbReference>
<dbReference type="Gene3D" id="2.170.270.10">
    <property type="entry name" value="SET domain"/>
    <property type="match status" value="1"/>
</dbReference>
<evidence type="ECO:0000256" key="13">
    <source>
        <dbReference type="ARBA" id="ARBA00030653"/>
    </source>
</evidence>
<keyword evidence="6" id="KW-0158">Chromosome</keyword>
<comment type="subcellular location">
    <subcellularLocation>
        <location evidence="3">Chromosome</location>
    </subcellularLocation>
    <subcellularLocation>
        <location evidence="2">Nucleus</location>
    </subcellularLocation>
</comment>
<feature type="domain" description="SET" evidence="15">
    <location>
        <begin position="107"/>
        <end position="221"/>
    </location>
</feature>
<keyword evidence="9" id="KW-0949">S-adenosyl-L-methionine</keyword>
<dbReference type="InterPro" id="IPR039977">
    <property type="entry name" value="Suv4-20/Set9"/>
</dbReference>
<evidence type="ECO:0000256" key="10">
    <source>
        <dbReference type="ARBA" id="ARBA00022853"/>
    </source>
</evidence>
<dbReference type="PANTHER" id="PTHR12977">
    <property type="entry name" value="SUPPRESSOR OF VARIEGATION 4-20-RELATED"/>
    <property type="match status" value="1"/>
</dbReference>
<evidence type="ECO:0000256" key="2">
    <source>
        <dbReference type="ARBA" id="ARBA00004123"/>
    </source>
</evidence>
<evidence type="ECO:0000256" key="5">
    <source>
        <dbReference type="ARBA" id="ARBA00015413"/>
    </source>
</evidence>
<comment type="catalytic activity">
    <reaction evidence="14">
        <text>L-lysyl(20)-[histone H4] + 3 S-adenosyl-L-methionine = N(6),N(6),N(6)-trimethyl-L-lysyl(20)-[histone H4] + 3 S-adenosyl-L-homocysteine + 3 H(+)</text>
        <dbReference type="Rhea" id="RHEA:64456"/>
        <dbReference type="Rhea" id="RHEA-COMP:15554"/>
        <dbReference type="Rhea" id="RHEA-COMP:15998"/>
        <dbReference type="ChEBI" id="CHEBI:15378"/>
        <dbReference type="ChEBI" id="CHEBI:29969"/>
        <dbReference type="ChEBI" id="CHEBI:57856"/>
        <dbReference type="ChEBI" id="CHEBI:59789"/>
        <dbReference type="ChEBI" id="CHEBI:61961"/>
        <dbReference type="EC" id="2.1.1.372"/>
    </reaction>
</comment>
<accession>A0A9P4GV03</accession>
<evidence type="ECO:0000256" key="3">
    <source>
        <dbReference type="ARBA" id="ARBA00004286"/>
    </source>
</evidence>
<dbReference type="GO" id="GO:0005634">
    <property type="term" value="C:nucleus"/>
    <property type="evidence" value="ECO:0007669"/>
    <property type="project" value="UniProtKB-SubCell"/>
</dbReference>
<comment type="function">
    <text evidence="1">Histone methyltransferase that trimethylates 'Lys-20' of histone H4 to form H4K20me3.</text>
</comment>
<keyword evidence="17" id="KW-1185">Reference proteome</keyword>
<evidence type="ECO:0000256" key="6">
    <source>
        <dbReference type="ARBA" id="ARBA00022454"/>
    </source>
</evidence>
<keyword evidence="10" id="KW-0156">Chromatin regulator</keyword>
<dbReference type="OrthoDB" id="6627536at2759"/>
<evidence type="ECO:0000256" key="14">
    <source>
        <dbReference type="ARBA" id="ARBA00048081"/>
    </source>
</evidence>
<dbReference type="GO" id="GO:0140943">
    <property type="term" value="F:histone H4K20 trimethyltransferase activity"/>
    <property type="evidence" value="ECO:0007669"/>
    <property type="project" value="UniProtKB-EC"/>
</dbReference>
<keyword evidence="7" id="KW-0489">Methyltransferase</keyword>
<reference evidence="16" key="1">
    <citation type="journal article" date="2020" name="Stud. Mycol.">
        <title>101 Dothideomycetes genomes: a test case for predicting lifestyles and emergence of pathogens.</title>
        <authorList>
            <person name="Haridas S."/>
            <person name="Albert R."/>
            <person name="Binder M."/>
            <person name="Bloem J."/>
            <person name="Labutti K."/>
            <person name="Salamov A."/>
            <person name="Andreopoulos B."/>
            <person name="Baker S."/>
            <person name="Barry K."/>
            <person name="Bills G."/>
            <person name="Bluhm B."/>
            <person name="Cannon C."/>
            <person name="Castanera R."/>
            <person name="Culley D."/>
            <person name="Daum C."/>
            <person name="Ezra D."/>
            <person name="Gonzalez J."/>
            <person name="Henrissat B."/>
            <person name="Kuo A."/>
            <person name="Liang C."/>
            <person name="Lipzen A."/>
            <person name="Lutzoni F."/>
            <person name="Magnuson J."/>
            <person name="Mondo S."/>
            <person name="Nolan M."/>
            <person name="Ohm R."/>
            <person name="Pangilinan J."/>
            <person name="Park H.-J."/>
            <person name="Ramirez L."/>
            <person name="Alfaro M."/>
            <person name="Sun H."/>
            <person name="Tritt A."/>
            <person name="Yoshinaga Y."/>
            <person name="Zwiers L.-H."/>
            <person name="Turgeon B."/>
            <person name="Goodwin S."/>
            <person name="Spatafora J."/>
            <person name="Crous P."/>
            <person name="Grigoriev I."/>
        </authorList>
    </citation>
    <scope>NUCLEOTIDE SEQUENCE</scope>
    <source>
        <strain evidence="16">CBS 110217</strain>
    </source>
</reference>
<name>A0A9P4GV03_9PLEO</name>
<dbReference type="GO" id="GO:0005694">
    <property type="term" value="C:chromosome"/>
    <property type="evidence" value="ECO:0007669"/>
    <property type="project" value="UniProtKB-SubCell"/>
</dbReference>
<evidence type="ECO:0000313" key="16">
    <source>
        <dbReference type="EMBL" id="KAF2022512.1"/>
    </source>
</evidence>
<evidence type="ECO:0000256" key="12">
    <source>
        <dbReference type="ARBA" id="ARBA00024057"/>
    </source>
</evidence>
<proteinExistence type="predicted"/>
<comment type="caution">
    <text evidence="16">The sequence shown here is derived from an EMBL/GenBank/DDBJ whole genome shotgun (WGS) entry which is preliminary data.</text>
</comment>
<evidence type="ECO:0000313" key="17">
    <source>
        <dbReference type="Proteomes" id="UP000799777"/>
    </source>
</evidence>
<gene>
    <name evidence="16" type="ORF">EK21DRAFT_83191</name>
</gene>
<protein>
    <recommendedName>
        <fullName evidence="5">Histone-lysine N-methyltransferase SET9</fullName>
        <ecNumber evidence="12">2.1.1.372</ecNumber>
    </recommendedName>
    <alternativeName>
        <fullName evidence="4">Histone-lysine N-methyltransferase set9</fullName>
    </alternativeName>
    <alternativeName>
        <fullName evidence="13">SET domain protein 9</fullName>
    </alternativeName>
</protein>